<dbReference type="InterPro" id="IPR001245">
    <property type="entry name" value="Ser-Thr/Tyr_kinase_cat_dom"/>
</dbReference>
<dbReference type="GO" id="GO:0005126">
    <property type="term" value="F:cytokine receptor binding"/>
    <property type="evidence" value="ECO:0007669"/>
    <property type="project" value="TreeGrafter"/>
</dbReference>
<dbReference type="Pfam" id="PF21990">
    <property type="entry name" value="SH2_1"/>
    <property type="match status" value="1"/>
</dbReference>
<evidence type="ECO:0000256" key="8">
    <source>
        <dbReference type="PROSITE-ProRule" id="PRU10141"/>
    </source>
</evidence>
<dbReference type="SUPFAM" id="SSF55550">
    <property type="entry name" value="SH2 domain"/>
    <property type="match status" value="1"/>
</dbReference>
<feature type="binding site" evidence="8">
    <location>
        <position position="886"/>
    </location>
    <ligand>
        <name>ATP</name>
        <dbReference type="ChEBI" id="CHEBI:30616"/>
    </ligand>
</feature>
<keyword evidence="1" id="KW-0597">Phosphoprotein</keyword>
<dbReference type="AlphaFoldDB" id="A0AAD7Z946"/>
<feature type="domain" description="SH2" evidence="10">
    <location>
        <begin position="324"/>
        <end position="430"/>
    </location>
</feature>
<dbReference type="InterPro" id="IPR011009">
    <property type="entry name" value="Kinase-like_dom_sf"/>
</dbReference>
<organism evidence="13 14">
    <name type="scientific">Diploptera punctata</name>
    <name type="common">Pacific beetle cockroach</name>
    <dbReference type="NCBI Taxonomy" id="6984"/>
    <lineage>
        <taxon>Eukaryota</taxon>
        <taxon>Metazoa</taxon>
        <taxon>Ecdysozoa</taxon>
        <taxon>Arthropoda</taxon>
        <taxon>Hexapoda</taxon>
        <taxon>Insecta</taxon>
        <taxon>Pterygota</taxon>
        <taxon>Neoptera</taxon>
        <taxon>Polyneoptera</taxon>
        <taxon>Dictyoptera</taxon>
        <taxon>Blattodea</taxon>
        <taxon>Blaberoidea</taxon>
        <taxon>Blaberidae</taxon>
        <taxon>Diplopterinae</taxon>
        <taxon>Diploptera</taxon>
    </lineage>
</organism>
<dbReference type="InterPro" id="IPR036860">
    <property type="entry name" value="SH2_dom_sf"/>
</dbReference>
<evidence type="ECO:0000256" key="4">
    <source>
        <dbReference type="ARBA" id="ARBA00022777"/>
    </source>
</evidence>
<evidence type="ECO:0000256" key="3">
    <source>
        <dbReference type="ARBA" id="ARBA00022737"/>
    </source>
</evidence>
<dbReference type="PRINTS" id="PR00109">
    <property type="entry name" value="TYRKINASE"/>
</dbReference>
<dbReference type="PROSITE" id="PS50057">
    <property type="entry name" value="FERM_3"/>
    <property type="match status" value="1"/>
</dbReference>
<keyword evidence="3" id="KW-0677">Repeat</keyword>
<dbReference type="InterPro" id="IPR041155">
    <property type="entry name" value="FERM_F1"/>
</dbReference>
<dbReference type="PROSITE" id="PS00107">
    <property type="entry name" value="PROTEIN_KINASE_ATP"/>
    <property type="match status" value="1"/>
</dbReference>
<dbReference type="SMART" id="SM00252">
    <property type="entry name" value="SH2"/>
    <property type="match status" value="1"/>
</dbReference>
<comment type="similarity">
    <text evidence="9">Belongs to the protein kinase superfamily. Tyr protein kinase family.</text>
</comment>
<dbReference type="GO" id="GO:0035556">
    <property type="term" value="P:intracellular signal transduction"/>
    <property type="evidence" value="ECO:0007669"/>
    <property type="project" value="TreeGrafter"/>
</dbReference>
<dbReference type="GO" id="GO:0071944">
    <property type="term" value="C:cell periphery"/>
    <property type="evidence" value="ECO:0007669"/>
    <property type="project" value="UniProtKB-ARBA"/>
</dbReference>
<dbReference type="InterPro" id="IPR017441">
    <property type="entry name" value="Protein_kinase_ATP_BS"/>
</dbReference>
<dbReference type="EC" id="2.7.10.2" evidence="9"/>
<dbReference type="InterPro" id="IPR051286">
    <property type="entry name" value="JAK"/>
</dbReference>
<dbReference type="GO" id="GO:0005524">
    <property type="term" value="F:ATP binding"/>
    <property type="evidence" value="ECO:0007669"/>
    <property type="project" value="UniProtKB-UniRule"/>
</dbReference>
<evidence type="ECO:0000259" key="11">
    <source>
        <dbReference type="PROSITE" id="PS50011"/>
    </source>
</evidence>
<accession>A0AAD7Z946</accession>
<name>A0AAD7Z946_DIPPU</name>
<dbReference type="InterPro" id="IPR019748">
    <property type="entry name" value="FERM_central"/>
</dbReference>
<evidence type="ECO:0000259" key="10">
    <source>
        <dbReference type="PROSITE" id="PS50001"/>
    </source>
</evidence>
<dbReference type="CDD" id="cd09921">
    <property type="entry name" value="SH2_Jak_family"/>
    <property type="match status" value="1"/>
</dbReference>
<dbReference type="GO" id="GO:0019221">
    <property type="term" value="P:cytokine-mediated signaling pathway"/>
    <property type="evidence" value="ECO:0007669"/>
    <property type="project" value="TreeGrafter"/>
</dbReference>
<keyword evidence="6 9" id="KW-0829">Tyrosine-protein kinase</keyword>
<dbReference type="GO" id="GO:0009887">
    <property type="term" value="P:animal organ morphogenesis"/>
    <property type="evidence" value="ECO:0007669"/>
    <property type="project" value="UniProtKB-ARBA"/>
</dbReference>
<evidence type="ECO:0000256" key="5">
    <source>
        <dbReference type="ARBA" id="ARBA00022999"/>
    </source>
</evidence>
<keyword evidence="14" id="KW-1185">Reference proteome</keyword>
<dbReference type="GO" id="GO:0002009">
    <property type="term" value="P:morphogenesis of an epithelium"/>
    <property type="evidence" value="ECO:0007669"/>
    <property type="project" value="UniProtKB-ARBA"/>
</dbReference>
<evidence type="ECO:0000313" key="14">
    <source>
        <dbReference type="Proteomes" id="UP001233999"/>
    </source>
</evidence>
<comment type="catalytic activity">
    <reaction evidence="9">
        <text>L-tyrosyl-[protein] + ATP = O-phospho-L-tyrosyl-[protein] + ADP + H(+)</text>
        <dbReference type="Rhea" id="RHEA:10596"/>
        <dbReference type="Rhea" id="RHEA-COMP:10136"/>
        <dbReference type="Rhea" id="RHEA-COMP:20101"/>
        <dbReference type="ChEBI" id="CHEBI:15378"/>
        <dbReference type="ChEBI" id="CHEBI:30616"/>
        <dbReference type="ChEBI" id="CHEBI:46858"/>
        <dbReference type="ChEBI" id="CHEBI:61978"/>
        <dbReference type="ChEBI" id="CHEBI:456216"/>
        <dbReference type="EC" id="2.7.10.2"/>
    </reaction>
</comment>
<gene>
    <name evidence="13" type="ORF">L9F63_007122</name>
</gene>
<feature type="non-terminal residue" evidence="13">
    <location>
        <position position="1"/>
    </location>
</feature>
<dbReference type="Pfam" id="PF07714">
    <property type="entry name" value="PK_Tyr_Ser-Thr"/>
    <property type="match status" value="2"/>
</dbReference>
<evidence type="ECO:0000256" key="2">
    <source>
        <dbReference type="ARBA" id="ARBA00022679"/>
    </source>
</evidence>
<evidence type="ECO:0000256" key="6">
    <source>
        <dbReference type="ARBA" id="ARBA00023137"/>
    </source>
</evidence>
<dbReference type="GO" id="GO:0005829">
    <property type="term" value="C:cytosol"/>
    <property type="evidence" value="ECO:0007669"/>
    <property type="project" value="TreeGrafter"/>
</dbReference>
<dbReference type="GO" id="GO:0007259">
    <property type="term" value="P:cell surface receptor signaling pathway via JAK-STAT"/>
    <property type="evidence" value="ECO:0007669"/>
    <property type="project" value="TreeGrafter"/>
</dbReference>
<dbReference type="PANTHER" id="PTHR45807:SF7">
    <property type="entry name" value="TYROSINE-PROTEIN KINASE HOPSCOTCH"/>
    <property type="match status" value="1"/>
</dbReference>
<evidence type="ECO:0000256" key="7">
    <source>
        <dbReference type="PROSITE-ProRule" id="PRU00191"/>
    </source>
</evidence>
<dbReference type="SUPFAM" id="SSF56112">
    <property type="entry name" value="Protein kinase-like (PK-like)"/>
    <property type="match status" value="2"/>
</dbReference>
<dbReference type="InterPro" id="IPR000719">
    <property type="entry name" value="Prot_kinase_dom"/>
</dbReference>
<dbReference type="CDD" id="cd14473">
    <property type="entry name" value="FERM_B-lobe"/>
    <property type="match status" value="1"/>
</dbReference>
<dbReference type="InterPro" id="IPR000980">
    <property type="entry name" value="SH2"/>
</dbReference>
<dbReference type="Gene3D" id="1.10.510.10">
    <property type="entry name" value="Transferase(Phosphotransferase) domain 1"/>
    <property type="match status" value="1"/>
</dbReference>
<evidence type="ECO:0000259" key="12">
    <source>
        <dbReference type="PROSITE" id="PS50057"/>
    </source>
</evidence>
<keyword evidence="8 9" id="KW-0067">ATP-binding</keyword>
<comment type="caution">
    <text evidence="13">The sequence shown here is derived from an EMBL/GenBank/DDBJ whole genome shotgun (WGS) entry which is preliminary data.</text>
</comment>
<evidence type="ECO:0000256" key="9">
    <source>
        <dbReference type="RuleBase" id="RU362096"/>
    </source>
</evidence>
<keyword evidence="5 7" id="KW-0727">SH2 domain</keyword>
<dbReference type="GO" id="GO:0030182">
    <property type="term" value="P:neuron differentiation"/>
    <property type="evidence" value="ECO:0007669"/>
    <property type="project" value="UniProtKB-ARBA"/>
</dbReference>
<dbReference type="InterPro" id="IPR000299">
    <property type="entry name" value="FERM_domain"/>
</dbReference>
<protein>
    <recommendedName>
        <fullName evidence="9">Tyrosine-protein kinase</fullName>
        <ecNumber evidence="9">2.7.10.2</ecNumber>
    </recommendedName>
</protein>
<dbReference type="PROSITE" id="PS50011">
    <property type="entry name" value="PROTEIN_KINASE_DOM"/>
    <property type="match status" value="2"/>
</dbReference>
<reference evidence="13" key="2">
    <citation type="submission" date="2023-05" db="EMBL/GenBank/DDBJ databases">
        <authorList>
            <person name="Fouks B."/>
        </authorList>
    </citation>
    <scope>NUCLEOTIDE SEQUENCE</scope>
    <source>
        <strain evidence="13">Stay&amp;Tobe</strain>
        <tissue evidence="13">Testes</tissue>
    </source>
</reference>
<dbReference type="SMART" id="SM00295">
    <property type="entry name" value="B41"/>
    <property type="match status" value="1"/>
</dbReference>
<dbReference type="InterPro" id="IPR019749">
    <property type="entry name" value="Band_41_domain"/>
</dbReference>
<keyword evidence="4 9" id="KW-0418">Kinase</keyword>
<feature type="domain" description="FERM" evidence="12">
    <location>
        <begin position="6"/>
        <end position="305"/>
    </location>
</feature>
<sequence>MGESVKYAPVHVYVDNEVIKIPLLSTTTAEDVCIEVSKKLGIGPVARHLFALRLRGSKIWFNPGLRLSAARASSQYDFRLRYKVPSLSRLRKVDIKAYDYYFHQARNDVMNNEIPDISYEKYKWELVGLGVADMYRVMLEKGVDRDIVESDYKKYIPKEVIKHHFFFIKKPIHDSLGKIKKNTQHDSWYVKGEYLKQFQEMAPNYLSEEFKALTDEDGCVYNILLRVNPFHEVHPGIVMLYDGKKEWQSLCTIEELCYISVRHDGTVEISRKNGIPSYLKFNSTPLMFSFVSLLDGYYRLMVKWTFNLCKDVPTPLLQKLYTLKCHGPVGGEFSYAKLEEKRDNAPGCFILRQSETIYDVYYLDVCTKESSKPKTYKIEKLSDDVYLFSGDGKTYNSITHLVATYKTGEHFITLQECLPPSEYDELICPLESNKVDMMAAGSSVLGLLNASPQCINVKHLQVYKIKREKKGLGPTIVYRCVWKPGKGKKVEAAMKTLKTECREKYMKDFLELAGRWATLQSNAIVKLYGVTISSPLSMVMEYLSLGPLDVYLRSHKASLKQVDLVEAGAFLATALWHLEDQGVIHGNIRCRKLLVAVHDDNTFLVRLADPGLHTYTSSDIHWVPPECHMNFEYCRGSVAADVWAFGTTLWEIFTYGACPPESTNFNSMKKYYQSGKKLPLPGGCPVDIYRLMLECWDLDPYRRKEPQAIMRDVNQILYQVFNSRRIHSYATAFPKVFRGLGNSAANSVTDSNASLFSGTTEDTYVDYSKSDLLSVGEGTLQGVDMTSEFSVGSSLEGAWLLDESTGQSREDDAMSPDFSVILSNFNFSTATTTIDSVMSMQGIFELDGDCNVVLQGRIGQGFYGEVYKGTLEQDTDMEPQLVAIKKLKTNAVEASLQDFEREITIMK</sequence>
<feature type="domain" description="Protein kinase" evidence="11">
    <location>
        <begin position="852"/>
        <end position="907"/>
    </location>
</feature>
<dbReference type="Gene3D" id="3.30.505.10">
    <property type="entry name" value="SH2 domain"/>
    <property type="match status" value="1"/>
</dbReference>
<evidence type="ECO:0000256" key="1">
    <source>
        <dbReference type="ARBA" id="ARBA00022553"/>
    </source>
</evidence>
<dbReference type="EMBL" id="JASPKZ010009810">
    <property type="protein sequence ID" value="KAJ9576022.1"/>
    <property type="molecule type" value="Genomic_DNA"/>
</dbReference>
<feature type="domain" description="Protein kinase" evidence="11">
    <location>
        <begin position="463"/>
        <end position="717"/>
    </location>
</feature>
<dbReference type="PROSITE" id="PS50001">
    <property type="entry name" value="SH2"/>
    <property type="match status" value="1"/>
</dbReference>
<keyword evidence="2 9" id="KW-0808">Transferase</keyword>
<dbReference type="Gene3D" id="3.30.200.20">
    <property type="entry name" value="Phosphorylase Kinase, domain 1"/>
    <property type="match status" value="2"/>
</dbReference>
<dbReference type="Proteomes" id="UP001233999">
    <property type="component" value="Unassembled WGS sequence"/>
</dbReference>
<reference evidence="13" key="1">
    <citation type="journal article" date="2023" name="IScience">
        <title>Live-bearing cockroach genome reveals convergent evolutionary mechanisms linked to viviparity in insects and beyond.</title>
        <authorList>
            <person name="Fouks B."/>
            <person name="Harrison M.C."/>
            <person name="Mikhailova A.A."/>
            <person name="Marchal E."/>
            <person name="English S."/>
            <person name="Carruthers M."/>
            <person name="Jennings E.C."/>
            <person name="Chiamaka E.L."/>
            <person name="Frigard R.A."/>
            <person name="Pippel M."/>
            <person name="Attardo G.M."/>
            <person name="Benoit J.B."/>
            <person name="Bornberg-Bauer E."/>
            <person name="Tobe S.S."/>
        </authorList>
    </citation>
    <scope>NUCLEOTIDE SEQUENCE</scope>
    <source>
        <strain evidence="13">Stay&amp;Tobe</strain>
    </source>
</reference>
<dbReference type="GO" id="GO:0004715">
    <property type="term" value="F:non-membrane spanning protein tyrosine kinase activity"/>
    <property type="evidence" value="ECO:0007669"/>
    <property type="project" value="UniProtKB-EC"/>
</dbReference>
<dbReference type="Pfam" id="PF18379">
    <property type="entry name" value="FERM_F1"/>
    <property type="match status" value="1"/>
</dbReference>
<dbReference type="PANTHER" id="PTHR45807">
    <property type="entry name" value="TYROSINE-PROTEIN KINASE HOPSCOTCH"/>
    <property type="match status" value="1"/>
</dbReference>
<evidence type="ECO:0000313" key="13">
    <source>
        <dbReference type="EMBL" id="KAJ9576022.1"/>
    </source>
</evidence>
<keyword evidence="8 9" id="KW-0547">Nucleotide-binding</keyword>
<proteinExistence type="inferred from homology"/>
<dbReference type="CDD" id="cd13196">
    <property type="entry name" value="FERM_C_JAK"/>
    <property type="match status" value="1"/>
</dbReference>